<evidence type="ECO:0000256" key="1">
    <source>
        <dbReference type="ARBA" id="ARBA00004141"/>
    </source>
</evidence>
<keyword evidence="4" id="KW-0732">Signal</keyword>
<keyword evidence="6 8" id="KW-0472">Membrane</keyword>
<reference evidence="10 11" key="1">
    <citation type="submission" date="2022-05" db="EMBL/GenBank/DDBJ databases">
        <authorList>
            <consortium name="Genoscope - CEA"/>
            <person name="William W."/>
        </authorList>
    </citation>
    <scope>NUCLEOTIDE SEQUENCE [LARGE SCALE GENOMIC DNA]</scope>
</reference>
<dbReference type="EMBL" id="CALNXJ010000006">
    <property type="protein sequence ID" value="CAH3041723.1"/>
    <property type="molecule type" value="Genomic_DNA"/>
</dbReference>
<feature type="transmembrane region" description="Helical" evidence="8">
    <location>
        <begin position="284"/>
        <end position="307"/>
    </location>
</feature>
<dbReference type="Proteomes" id="UP001159428">
    <property type="component" value="Unassembled WGS sequence"/>
</dbReference>
<dbReference type="InterPro" id="IPR052836">
    <property type="entry name" value="PRRT_domain-containing"/>
</dbReference>
<dbReference type="AlphaFoldDB" id="A0AAU9VZ47"/>
<keyword evidence="11" id="KW-1185">Reference proteome</keyword>
<accession>A0AAU9VZ47</accession>
<dbReference type="PANTHER" id="PTHR35578">
    <property type="entry name" value="PROLINE-RICH TRANSMEMBRANE PROTEIN 4-RELATED"/>
    <property type="match status" value="1"/>
</dbReference>
<evidence type="ECO:0000256" key="4">
    <source>
        <dbReference type="ARBA" id="ARBA00022729"/>
    </source>
</evidence>
<feature type="domain" description="Proline-rich transmembrane protein 3/4" evidence="9">
    <location>
        <begin position="19"/>
        <end position="306"/>
    </location>
</feature>
<feature type="transmembrane region" description="Helical" evidence="8">
    <location>
        <begin position="77"/>
        <end position="98"/>
    </location>
</feature>
<evidence type="ECO:0000256" key="8">
    <source>
        <dbReference type="SAM" id="Phobius"/>
    </source>
</evidence>
<evidence type="ECO:0000313" key="10">
    <source>
        <dbReference type="EMBL" id="CAH3041723.1"/>
    </source>
</evidence>
<organism evidence="10 11">
    <name type="scientific">Pocillopora meandrina</name>
    <dbReference type="NCBI Taxonomy" id="46732"/>
    <lineage>
        <taxon>Eukaryota</taxon>
        <taxon>Metazoa</taxon>
        <taxon>Cnidaria</taxon>
        <taxon>Anthozoa</taxon>
        <taxon>Hexacorallia</taxon>
        <taxon>Scleractinia</taxon>
        <taxon>Astrocoeniina</taxon>
        <taxon>Pocilloporidae</taxon>
        <taxon>Pocillopora</taxon>
    </lineage>
</organism>
<feature type="transmembrane region" description="Helical" evidence="8">
    <location>
        <begin position="46"/>
        <end position="65"/>
    </location>
</feature>
<evidence type="ECO:0000256" key="2">
    <source>
        <dbReference type="ARBA" id="ARBA00022553"/>
    </source>
</evidence>
<keyword evidence="5 8" id="KW-1133">Transmembrane helix</keyword>
<sequence>MPNPPSTKSTTSSQATAEPHADPHPEPGPDWEVATQIWGVAWQVHWAGFGIIFSMLALRSFIALAQVRKREGFGRKPLVVAVNVLVLTQGVTRAFFLFLDPYESRTNGLKVPPWLTNLLYGITFPCLTSSFCLIHLAFIEVSKVQIGSKKLQSVSFLSVVIAIHFAIVVTAETVTAMKAELTPLIIVCQSLFILWGFLLSTSFIYSGLKVIQHDLTVQRELQMVQIETADRVGRPRQATGTIKVAKITLATSILGFACCGLQLYSLFGVYSLYSKVVNPAPWPWWTYQTCFRLVEFFMACTIAYSVMQRSSVREISK</sequence>
<comment type="caution">
    <text evidence="10">The sequence shown here is derived from an EMBL/GenBank/DDBJ whole genome shotgun (WGS) entry which is preliminary data.</text>
</comment>
<gene>
    <name evidence="10" type="ORF">PMEA_00028349</name>
</gene>
<feature type="transmembrane region" description="Helical" evidence="8">
    <location>
        <begin position="183"/>
        <end position="205"/>
    </location>
</feature>
<name>A0AAU9VZ47_9CNID</name>
<keyword evidence="2" id="KW-0597">Phosphoprotein</keyword>
<proteinExistence type="predicted"/>
<feature type="non-terminal residue" evidence="10">
    <location>
        <position position="317"/>
    </location>
</feature>
<evidence type="ECO:0000313" key="11">
    <source>
        <dbReference type="Proteomes" id="UP001159428"/>
    </source>
</evidence>
<dbReference type="PANTHER" id="PTHR35578:SF6">
    <property type="entry name" value="PROLINE-RICH TRANSMEMBRANE PROTEIN 4"/>
    <property type="match status" value="1"/>
</dbReference>
<feature type="region of interest" description="Disordered" evidence="7">
    <location>
        <begin position="1"/>
        <end position="28"/>
    </location>
</feature>
<dbReference type="InterPro" id="IPR059081">
    <property type="entry name" value="PRRT3-4"/>
</dbReference>
<comment type="subcellular location">
    <subcellularLocation>
        <location evidence="1">Membrane</location>
        <topology evidence="1">Multi-pass membrane protein</topology>
    </subcellularLocation>
</comment>
<protein>
    <recommendedName>
        <fullName evidence="9">Proline-rich transmembrane protein 3/4 domain-containing protein</fullName>
    </recommendedName>
</protein>
<keyword evidence="3 8" id="KW-0812">Transmembrane</keyword>
<evidence type="ECO:0000256" key="6">
    <source>
        <dbReference type="ARBA" id="ARBA00023136"/>
    </source>
</evidence>
<evidence type="ECO:0000256" key="3">
    <source>
        <dbReference type="ARBA" id="ARBA00022692"/>
    </source>
</evidence>
<feature type="compositionally biased region" description="Low complexity" evidence="7">
    <location>
        <begin position="1"/>
        <end position="17"/>
    </location>
</feature>
<evidence type="ECO:0000256" key="7">
    <source>
        <dbReference type="SAM" id="MobiDB-lite"/>
    </source>
</evidence>
<dbReference type="Pfam" id="PF25987">
    <property type="entry name" value="PRRT3"/>
    <property type="match status" value="1"/>
</dbReference>
<feature type="transmembrane region" description="Helical" evidence="8">
    <location>
        <begin position="151"/>
        <end position="171"/>
    </location>
</feature>
<feature type="transmembrane region" description="Helical" evidence="8">
    <location>
        <begin position="244"/>
        <end position="264"/>
    </location>
</feature>
<feature type="transmembrane region" description="Helical" evidence="8">
    <location>
        <begin position="118"/>
        <end position="139"/>
    </location>
</feature>
<evidence type="ECO:0000256" key="5">
    <source>
        <dbReference type="ARBA" id="ARBA00022989"/>
    </source>
</evidence>
<evidence type="ECO:0000259" key="9">
    <source>
        <dbReference type="Pfam" id="PF25987"/>
    </source>
</evidence>